<organism evidence="3 4">
    <name type="scientific">Algoriphagus ornithinivorans</name>
    <dbReference type="NCBI Taxonomy" id="226506"/>
    <lineage>
        <taxon>Bacteria</taxon>
        <taxon>Pseudomonadati</taxon>
        <taxon>Bacteroidota</taxon>
        <taxon>Cytophagia</taxon>
        <taxon>Cytophagales</taxon>
        <taxon>Cyclobacteriaceae</taxon>
        <taxon>Algoriphagus</taxon>
    </lineage>
</organism>
<dbReference type="RefSeq" id="WP_091652322.1">
    <property type="nucleotide sequence ID" value="NZ_FOVW01000004.1"/>
</dbReference>
<dbReference type="STRING" id="226506.SAMN04488519_10493"/>
<sequence>MRQFILLSFLIFLSHFGYSQTSVGFRAGYATSSYSYRPAANFRAISTESVGKPTFALVVEHFNSKNAGIELNIQWITLGFQQVNGEDEPILVNRTEFEYLKFPLLASFFAGRSGRFQIKMGPHFGYLMKANEVQRQISNPNTPVIPTYGGADDKPNRFMYGLTGGTGVSKLFGKSTISGEVRFSYDFTNPESQDRIFDMNSTNLEFSLAYLFRVRDPKTKK</sequence>
<keyword evidence="4" id="KW-1185">Reference proteome</keyword>
<evidence type="ECO:0000259" key="2">
    <source>
        <dbReference type="Pfam" id="PF13568"/>
    </source>
</evidence>
<feature type="domain" description="Outer membrane protein beta-barrel" evidence="2">
    <location>
        <begin position="22"/>
        <end position="189"/>
    </location>
</feature>
<dbReference type="AlphaFoldDB" id="A0A1I5EVK3"/>
<dbReference type="EMBL" id="FOVW01000004">
    <property type="protein sequence ID" value="SFO15558.1"/>
    <property type="molecule type" value="Genomic_DNA"/>
</dbReference>
<accession>A0A1I5EVK3</accession>
<gene>
    <name evidence="3" type="ORF">SAMN04488519_10493</name>
</gene>
<feature type="signal peptide" evidence="1">
    <location>
        <begin position="1"/>
        <end position="19"/>
    </location>
</feature>
<feature type="chain" id="PRO_5011790993" evidence="1">
    <location>
        <begin position="20"/>
        <end position="221"/>
    </location>
</feature>
<name>A0A1I5EVK3_9BACT</name>
<dbReference type="InterPro" id="IPR025665">
    <property type="entry name" value="Beta-barrel_OMP_2"/>
</dbReference>
<evidence type="ECO:0000256" key="1">
    <source>
        <dbReference type="SAM" id="SignalP"/>
    </source>
</evidence>
<reference evidence="4" key="1">
    <citation type="submission" date="2016-10" db="EMBL/GenBank/DDBJ databases">
        <authorList>
            <person name="Varghese N."/>
            <person name="Submissions S."/>
        </authorList>
    </citation>
    <scope>NUCLEOTIDE SEQUENCE [LARGE SCALE GENOMIC DNA]</scope>
    <source>
        <strain evidence="4">DSM 15282</strain>
    </source>
</reference>
<evidence type="ECO:0000313" key="3">
    <source>
        <dbReference type="EMBL" id="SFO15558.1"/>
    </source>
</evidence>
<evidence type="ECO:0000313" key="4">
    <source>
        <dbReference type="Proteomes" id="UP000199564"/>
    </source>
</evidence>
<keyword evidence="1" id="KW-0732">Signal</keyword>
<dbReference type="Pfam" id="PF13568">
    <property type="entry name" value="OMP_b-brl_2"/>
    <property type="match status" value="1"/>
</dbReference>
<dbReference type="Proteomes" id="UP000199564">
    <property type="component" value="Unassembled WGS sequence"/>
</dbReference>
<protein>
    <submittedName>
        <fullName evidence="3">Outer membrane protein beta-barrel domain-containing protein</fullName>
    </submittedName>
</protein>
<proteinExistence type="predicted"/>